<dbReference type="AlphaFoldDB" id="A0A0W0UJX3"/>
<gene>
    <name evidence="1" type="ORF">Ljam_2365</name>
</gene>
<accession>A0A0W0UJX3</accession>
<dbReference type="OrthoDB" id="5653929at2"/>
<dbReference type="STRING" id="455.Ljam_2365"/>
<comment type="caution">
    <text evidence="1">The sequence shown here is derived from an EMBL/GenBank/DDBJ whole genome shotgun (WGS) entry which is preliminary data.</text>
</comment>
<evidence type="ECO:0000313" key="1">
    <source>
        <dbReference type="EMBL" id="KTD08170.1"/>
    </source>
</evidence>
<dbReference type="EMBL" id="LNYG01000013">
    <property type="protein sequence ID" value="KTD08170.1"/>
    <property type="molecule type" value="Genomic_DNA"/>
</dbReference>
<dbReference type="PATRIC" id="fig|455.5.peg.2488"/>
<dbReference type="RefSeq" id="WP_058450221.1">
    <property type="nucleotide sequence ID" value="NZ_CAAAJF010000018.1"/>
</dbReference>
<proteinExistence type="predicted"/>
<name>A0A0W0UJX3_9GAMM</name>
<dbReference type="Proteomes" id="UP000054715">
    <property type="component" value="Unassembled WGS sequence"/>
</dbReference>
<evidence type="ECO:0000313" key="2">
    <source>
        <dbReference type="Proteomes" id="UP000054715"/>
    </source>
</evidence>
<reference evidence="1 2" key="1">
    <citation type="submission" date="2015-11" db="EMBL/GenBank/DDBJ databases">
        <title>Genomic analysis of 38 Legionella species identifies large and diverse effector repertoires.</title>
        <authorList>
            <person name="Burstein D."/>
            <person name="Amaro F."/>
            <person name="Zusman T."/>
            <person name="Lifshitz Z."/>
            <person name="Cohen O."/>
            <person name="Gilbert J.A."/>
            <person name="Pupko T."/>
            <person name="Shuman H.A."/>
            <person name="Segal G."/>
        </authorList>
    </citation>
    <scope>NUCLEOTIDE SEQUENCE [LARGE SCALE GENOMIC DNA]</scope>
    <source>
        <strain evidence="1 2">JA-26-G1-E2</strain>
    </source>
</reference>
<organism evidence="1 2">
    <name type="scientific">Legionella jamestowniensis</name>
    <dbReference type="NCBI Taxonomy" id="455"/>
    <lineage>
        <taxon>Bacteria</taxon>
        <taxon>Pseudomonadati</taxon>
        <taxon>Pseudomonadota</taxon>
        <taxon>Gammaproteobacteria</taxon>
        <taxon>Legionellales</taxon>
        <taxon>Legionellaceae</taxon>
        <taxon>Legionella</taxon>
    </lineage>
</organism>
<sequence>MKICFPSIMYFEHPFIWEYNPEANRAECTLKLAGTNKNYNKSDLLKYLRTVEGVSIESETAVINDVNHFIKTNPLMPLYELEKPKKRPHSKSSPTFFEKKTTISISSNSAEDCKGIRIENFINKENWPTEWGNTLSCLSYFTEKNKSDARNRTVDLVFSAYDLPKNLQYKKNEALYPVKQQQMEIICALFNDILAPLYDSMAPQEELPRNLSAYLRNMVDQMMTNKRLNYGPTPTEKLSPEERDEKFSDNKHECEFAIYQEYIARVNVMLRGLLFFISSEMTAYSLTKDKETADKLELLRIKFSTCNQKDLFAENLDILRKLTIEAGKIEYAFDLLMHELNEKIEGKAACVANVYSCYQVMLKFLKVKLSKEKDSVHNALTEETVTETIRALIDTYAADTEAKKHIGIPSTAHKDIYLSKSLENALKKALDETDLGKIKKKDLPLKLKDILMQLIEEELKASVQLNKATSSNELDHEETFTPTLI</sequence>
<protein>
    <submittedName>
        <fullName evidence="1">Uncharacterized protein</fullName>
    </submittedName>
</protein>